<organism evidence="1 2">
    <name type="scientific">Trichoderma harzianum</name>
    <name type="common">Hypocrea lixii</name>
    <dbReference type="NCBI Taxonomy" id="5544"/>
    <lineage>
        <taxon>Eukaryota</taxon>
        <taxon>Fungi</taxon>
        <taxon>Dikarya</taxon>
        <taxon>Ascomycota</taxon>
        <taxon>Pezizomycotina</taxon>
        <taxon>Sordariomycetes</taxon>
        <taxon>Hypocreomycetidae</taxon>
        <taxon>Hypocreales</taxon>
        <taxon>Hypocreaceae</taxon>
        <taxon>Trichoderma</taxon>
    </lineage>
</organism>
<comment type="caution">
    <text evidence="1">The sequence shown here is derived from an EMBL/GenBank/DDBJ whole genome shotgun (WGS) entry which is preliminary data.</text>
</comment>
<dbReference type="Proteomes" id="UP000236290">
    <property type="component" value="Unassembled WGS sequence"/>
</dbReference>
<sequence>MVNTYSARDLTFWTDRLPALSGLAKRFLVKDSESRQQRILAKQPIVKRPNGLHPRSRVNNRPRRSGRLVVADPDPTATGIKKNFNEIDLGTYLAGNWSNHLMRCLCWYSDSLPRRRLNTATAYVAPSWSWASVSGAAHFMDTSPCAEIISACCYPAGPDNEGQITGGELILKAKILPARLFRSEWIPEYRYYGATKCEGFQADVQDPVTGKWEDAGPYHPDFIEPINEARYMENFRFESDSDLLTKFDGDYFAMPLAESLGFILKAVQTQETNTFECIGLIGRVGFGDGNVTRWVWELPKPLFENVEAQIIKII</sequence>
<evidence type="ECO:0000313" key="1">
    <source>
        <dbReference type="EMBL" id="PNP58145.1"/>
    </source>
</evidence>
<dbReference type="AlphaFoldDB" id="A0A2K0UK65"/>
<name>A0A2K0UK65_TRIHA</name>
<accession>A0A2K0UK65</accession>
<dbReference type="EMBL" id="MTYI01000023">
    <property type="protein sequence ID" value="PNP58145.1"/>
    <property type="molecule type" value="Genomic_DNA"/>
</dbReference>
<protein>
    <submittedName>
        <fullName evidence="1">Uncharacterized protein</fullName>
    </submittedName>
</protein>
<dbReference type="PANTHER" id="PTHR33112:SF16">
    <property type="entry name" value="HETEROKARYON INCOMPATIBILITY DOMAIN-CONTAINING PROTEIN"/>
    <property type="match status" value="1"/>
</dbReference>
<evidence type="ECO:0000313" key="2">
    <source>
        <dbReference type="Proteomes" id="UP000236290"/>
    </source>
</evidence>
<gene>
    <name evidence="1" type="ORF">THARTR1_02303</name>
</gene>
<dbReference type="OrthoDB" id="47007at2759"/>
<reference evidence="1 2" key="1">
    <citation type="submission" date="2017-02" db="EMBL/GenBank/DDBJ databases">
        <title>Genomes of Trichoderma spp. with biocontrol activity.</title>
        <authorList>
            <person name="Gardiner D."/>
            <person name="Kazan K."/>
            <person name="Vos C."/>
            <person name="Harvey P."/>
        </authorList>
    </citation>
    <scope>NUCLEOTIDE SEQUENCE [LARGE SCALE GENOMIC DNA]</scope>
    <source>
        <strain evidence="1 2">Tr1</strain>
    </source>
</reference>
<proteinExistence type="predicted"/>
<dbReference type="PANTHER" id="PTHR33112">
    <property type="entry name" value="DOMAIN PROTEIN, PUTATIVE-RELATED"/>
    <property type="match status" value="1"/>
</dbReference>